<dbReference type="Gene3D" id="1.10.3290.10">
    <property type="entry name" value="Fido-like domain"/>
    <property type="match status" value="1"/>
</dbReference>
<comment type="caution">
    <text evidence="9">The sequence shown here is derived from an EMBL/GenBank/DDBJ whole genome shotgun (WGS) entry which is preliminary data.</text>
</comment>
<accession>A0A2W5CRF7</accession>
<comment type="catalytic activity">
    <reaction evidence="7">
        <text>L-tyrosyl-[protein] + ATP = O-(5'-adenylyl)-L-tyrosyl-[protein] + diphosphate</text>
        <dbReference type="Rhea" id="RHEA:54288"/>
        <dbReference type="Rhea" id="RHEA-COMP:10136"/>
        <dbReference type="Rhea" id="RHEA-COMP:13846"/>
        <dbReference type="ChEBI" id="CHEBI:30616"/>
        <dbReference type="ChEBI" id="CHEBI:33019"/>
        <dbReference type="ChEBI" id="CHEBI:46858"/>
        <dbReference type="ChEBI" id="CHEBI:83624"/>
        <dbReference type="EC" id="2.7.7.108"/>
    </reaction>
</comment>
<keyword evidence="1" id="KW-0808">Transferase</keyword>
<dbReference type="PANTHER" id="PTHR39560">
    <property type="entry name" value="PROTEIN ADENYLYLTRANSFERASE FIC-RELATED"/>
    <property type="match status" value="1"/>
</dbReference>
<name>A0A2W5CRF7_9PSED</name>
<feature type="domain" description="Fido" evidence="8">
    <location>
        <begin position="199"/>
        <end position="333"/>
    </location>
</feature>
<gene>
    <name evidence="9" type="ORF">DI599_21510</name>
</gene>
<dbReference type="PROSITE" id="PS51459">
    <property type="entry name" value="FIDO"/>
    <property type="match status" value="1"/>
</dbReference>
<comment type="catalytic activity">
    <reaction evidence="6">
        <text>L-threonyl-[protein] + ATP = 3-O-(5'-adenylyl)-L-threonyl-[protein] + diphosphate</text>
        <dbReference type="Rhea" id="RHEA:54292"/>
        <dbReference type="Rhea" id="RHEA-COMP:11060"/>
        <dbReference type="Rhea" id="RHEA-COMP:13847"/>
        <dbReference type="ChEBI" id="CHEBI:30013"/>
        <dbReference type="ChEBI" id="CHEBI:30616"/>
        <dbReference type="ChEBI" id="CHEBI:33019"/>
        <dbReference type="ChEBI" id="CHEBI:138113"/>
        <dbReference type="EC" id="2.7.7.108"/>
    </reaction>
</comment>
<dbReference type="Pfam" id="PF02661">
    <property type="entry name" value="Fic"/>
    <property type="match status" value="1"/>
</dbReference>
<dbReference type="SUPFAM" id="SSF140931">
    <property type="entry name" value="Fic-like"/>
    <property type="match status" value="1"/>
</dbReference>
<sequence>MNDNLISFYYAESGEKEELLCSFAILLSYYNCKPSIGDYRLAFPSSNRESEIQSFTRHMKMLDIKFDMISEDVDKALLEPVIIKSADSFFAYVPRAGKKIIISPSFTSLEIIKKNPLIVLKLNSPHEAAIKTLNHIRRNTAPKTSSVYFLSTLGDENALSEKQMRDIFLRKNSEIPSCRHDAVRENYKRMHSRLLSGGLDYSSLLNLHKSIFSSIYEHAGVVRTTWMSRGGNIFSPPEKVSEFLSNIESLALDIKFTSSKSAAEVLALLYSDLMAIHPFINGNGVLGEVWIKSIAERERVSLASNASTKSTLYEAVHNSHRGNPEKIIELFSQRVG</sequence>
<evidence type="ECO:0000313" key="9">
    <source>
        <dbReference type="EMBL" id="PZP20743.1"/>
    </source>
</evidence>
<evidence type="ECO:0000256" key="4">
    <source>
        <dbReference type="ARBA" id="ARBA00022840"/>
    </source>
</evidence>
<evidence type="ECO:0000256" key="1">
    <source>
        <dbReference type="ARBA" id="ARBA00022679"/>
    </source>
</evidence>
<dbReference type="EMBL" id="QFOH01000046">
    <property type="protein sequence ID" value="PZP20743.1"/>
    <property type="molecule type" value="Genomic_DNA"/>
</dbReference>
<evidence type="ECO:0000259" key="8">
    <source>
        <dbReference type="PROSITE" id="PS51459"/>
    </source>
</evidence>
<keyword evidence="2" id="KW-0548">Nucleotidyltransferase</keyword>
<dbReference type="RefSeq" id="WP_273235032.1">
    <property type="nucleotide sequence ID" value="NZ_QFOH01000046.1"/>
</dbReference>
<proteinExistence type="predicted"/>
<evidence type="ECO:0000256" key="6">
    <source>
        <dbReference type="ARBA" id="ARBA00047939"/>
    </source>
</evidence>
<dbReference type="PANTHER" id="PTHR39560:SF1">
    <property type="entry name" value="PROTEIN ADENYLYLTRANSFERASE FIC-RELATED"/>
    <property type="match status" value="1"/>
</dbReference>
<dbReference type="InterPro" id="IPR003812">
    <property type="entry name" value="Fido"/>
</dbReference>
<dbReference type="GO" id="GO:0005524">
    <property type="term" value="F:ATP binding"/>
    <property type="evidence" value="ECO:0007669"/>
    <property type="project" value="UniProtKB-KW"/>
</dbReference>
<dbReference type="AlphaFoldDB" id="A0A2W5CRF7"/>
<evidence type="ECO:0000313" key="10">
    <source>
        <dbReference type="Proteomes" id="UP000249198"/>
    </source>
</evidence>
<dbReference type="GO" id="GO:0070733">
    <property type="term" value="F:AMPylase activity"/>
    <property type="evidence" value="ECO:0007669"/>
    <property type="project" value="UniProtKB-EC"/>
</dbReference>
<evidence type="ECO:0000256" key="7">
    <source>
        <dbReference type="ARBA" id="ARBA00048696"/>
    </source>
</evidence>
<evidence type="ECO:0000256" key="3">
    <source>
        <dbReference type="ARBA" id="ARBA00022741"/>
    </source>
</evidence>
<keyword evidence="4" id="KW-0067">ATP-binding</keyword>
<dbReference type="InterPro" id="IPR036597">
    <property type="entry name" value="Fido-like_dom_sf"/>
</dbReference>
<dbReference type="EC" id="2.7.7.108" evidence="5"/>
<protein>
    <recommendedName>
        <fullName evidence="5">protein adenylyltransferase</fullName>
        <ecNumber evidence="5">2.7.7.108</ecNumber>
    </recommendedName>
</protein>
<evidence type="ECO:0000256" key="5">
    <source>
        <dbReference type="ARBA" id="ARBA00034531"/>
    </source>
</evidence>
<dbReference type="Proteomes" id="UP000249198">
    <property type="component" value="Unassembled WGS sequence"/>
</dbReference>
<evidence type="ECO:0000256" key="2">
    <source>
        <dbReference type="ARBA" id="ARBA00022695"/>
    </source>
</evidence>
<organism evidence="9 10">
    <name type="scientific">Pseudomonas kuykendallii</name>
    <dbReference type="NCBI Taxonomy" id="1007099"/>
    <lineage>
        <taxon>Bacteria</taxon>
        <taxon>Pseudomonadati</taxon>
        <taxon>Pseudomonadota</taxon>
        <taxon>Gammaproteobacteria</taxon>
        <taxon>Pseudomonadales</taxon>
        <taxon>Pseudomonadaceae</taxon>
        <taxon>Pseudomonas</taxon>
    </lineage>
</organism>
<keyword evidence="3" id="KW-0547">Nucleotide-binding</keyword>
<reference evidence="9 10" key="1">
    <citation type="submission" date="2017-08" db="EMBL/GenBank/DDBJ databases">
        <title>Infants hospitalized years apart are colonized by the same room-sourced microbial strains.</title>
        <authorList>
            <person name="Brooks B."/>
            <person name="Olm M.R."/>
            <person name="Firek B.A."/>
            <person name="Baker R."/>
            <person name="Thomas B.C."/>
            <person name="Morowitz M.J."/>
            <person name="Banfield J.F."/>
        </authorList>
    </citation>
    <scope>NUCLEOTIDE SEQUENCE [LARGE SCALE GENOMIC DNA]</scope>
    <source>
        <strain evidence="9">S2_009_000_R2_77</strain>
    </source>
</reference>
<dbReference type="GO" id="GO:0051302">
    <property type="term" value="P:regulation of cell division"/>
    <property type="evidence" value="ECO:0007669"/>
    <property type="project" value="TreeGrafter"/>
</dbReference>